<name>A0ABQ6PRI9_9BACT</name>
<sequence length="89" mass="9971">MEHTQWIVSQLSYTHLRSQVFLLLIQKVWNEGSIEAVSQEGFFISSLNYSLNIQKGGTVECGQSIVGLSATSTPGFSYPGWLTDNHMEF</sequence>
<keyword evidence="2" id="KW-1185">Reference proteome</keyword>
<evidence type="ECO:0000313" key="1">
    <source>
        <dbReference type="EMBL" id="GMQ29850.1"/>
    </source>
</evidence>
<proteinExistence type="predicted"/>
<gene>
    <name evidence="1" type="ORF">Aconfl_24930</name>
</gene>
<dbReference type="EMBL" id="BTPD01000007">
    <property type="protein sequence ID" value="GMQ29850.1"/>
    <property type="molecule type" value="Genomic_DNA"/>
</dbReference>
<evidence type="ECO:0000313" key="2">
    <source>
        <dbReference type="Proteomes" id="UP001338309"/>
    </source>
</evidence>
<organism evidence="1 2">
    <name type="scientific">Algoriphagus confluentis</name>
    <dbReference type="NCBI Taxonomy" id="1697556"/>
    <lineage>
        <taxon>Bacteria</taxon>
        <taxon>Pseudomonadati</taxon>
        <taxon>Bacteroidota</taxon>
        <taxon>Cytophagia</taxon>
        <taxon>Cytophagales</taxon>
        <taxon>Cyclobacteriaceae</taxon>
        <taxon>Algoriphagus</taxon>
    </lineage>
</organism>
<dbReference type="Proteomes" id="UP001338309">
    <property type="component" value="Unassembled WGS sequence"/>
</dbReference>
<accession>A0ABQ6PRI9</accession>
<reference evidence="1 2" key="1">
    <citation type="submission" date="2023-08" db="EMBL/GenBank/DDBJ databases">
        <title>Draft genome sequence of Algoriphagus confluentis.</title>
        <authorList>
            <person name="Takatani N."/>
            <person name="Hosokawa M."/>
            <person name="Sawabe T."/>
        </authorList>
    </citation>
    <scope>NUCLEOTIDE SEQUENCE [LARGE SCALE GENOMIC DNA]</scope>
    <source>
        <strain evidence="1 2">NBRC 111222</strain>
    </source>
</reference>
<comment type="caution">
    <text evidence="1">The sequence shown here is derived from an EMBL/GenBank/DDBJ whole genome shotgun (WGS) entry which is preliminary data.</text>
</comment>
<protein>
    <submittedName>
        <fullName evidence="1">Uncharacterized protein</fullName>
    </submittedName>
</protein>